<protein>
    <submittedName>
        <fullName evidence="10">Uncharacterized protein</fullName>
    </submittedName>
</protein>
<dbReference type="InterPro" id="IPR013201">
    <property type="entry name" value="Prot_inhib_I29"/>
</dbReference>
<dbReference type="PROSITE" id="PS00639">
    <property type="entry name" value="THIOL_PROTEASE_HIS"/>
    <property type="match status" value="1"/>
</dbReference>
<feature type="domain" description="Cathepsin propeptide inhibitor" evidence="9">
    <location>
        <begin position="125"/>
        <end position="182"/>
    </location>
</feature>
<evidence type="ECO:0000256" key="5">
    <source>
        <dbReference type="ARBA" id="ARBA00022807"/>
    </source>
</evidence>
<keyword evidence="7" id="KW-1015">Disulfide bond</keyword>
<proteinExistence type="inferred from homology"/>
<dbReference type="PANTHER" id="PTHR12411">
    <property type="entry name" value="CYSTEINE PROTEASE FAMILY C1-RELATED"/>
    <property type="match status" value="1"/>
</dbReference>
<keyword evidence="6" id="KW-0865">Zymogen</keyword>
<dbReference type="InterPro" id="IPR025660">
    <property type="entry name" value="Pept_his_AS"/>
</dbReference>
<dbReference type="SMART" id="SM00645">
    <property type="entry name" value="Pept_C1"/>
    <property type="match status" value="1"/>
</dbReference>
<dbReference type="InterPro" id="IPR000169">
    <property type="entry name" value="Pept_cys_AS"/>
</dbReference>
<dbReference type="AlphaFoldDB" id="A0A059CDW0"/>
<reference evidence="10" key="1">
    <citation type="submission" date="2013-07" db="EMBL/GenBank/DDBJ databases">
        <title>The genome of Eucalyptus grandis.</title>
        <authorList>
            <person name="Schmutz J."/>
            <person name="Hayes R."/>
            <person name="Myburg A."/>
            <person name="Tuskan G."/>
            <person name="Grattapaglia D."/>
            <person name="Rokhsar D.S."/>
        </authorList>
    </citation>
    <scope>NUCLEOTIDE SEQUENCE</scope>
    <source>
        <tissue evidence="10">Leaf extractions</tissue>
    </source>
</reference>
<organism evidence="10">
    <name type="scientific">Eucalyptus grandis</name>
    <name type="common">Flooded gum</name>
    <dbReference type="NCBI Taxonomy" id="71139"/>
    <lineage>
        <taxon>Eukaryota</taxon>
        <taxon>Viridiplantae</taxon>
        <taxon>Streptophyta</taxon>
        <taxon>Embryophyta</taxon>
        <taxon>Tracheophyta</taxon>
        <taxon>Spermatophyta</taxon>
        <taxon>Magnoliopsida</taxon>
        <taxon>eudicotyledons</taxon>
        <taxon>Gunneridae</taxon>
        <taxon>Pentapetalae</taxon>
        <taxon>rosids</taxon>
        <taxon>malvids</taxon>
        <taxon>Myrtales</taxon>
        <taxon>Myrtaceae</taxon>
        <taxon>Myrtoideae</taxon>
        <taxon>Eucalypteae</taxon>
        <taxon>Eucalyptus</taxon>
    </lineage>
</organism>
<dbReference type="OMA" id="MAFANLC"/>
<dbReference type="InterPro" id="IPR000668">
    <property type="entry name" value="Peptidase_C1A_C"/>
</dbReference>
<gene>
    <name evidence="10" type="ORF">EUGRSUZ_D00501</name>
</gene>
<dbReference type="InterPro" id="IPR038765">
    <property type="entry name" value="Papain-like_cys_pep_sf"/>
</dbReference>
<evidence type="ECO:0000259" key="9">
    <source>
        <dbReference type="SMART" id="SM00848"/>
    </source>
</evidence>
<dbReference type="GO" id="GO:0004197">
    <property type="term" value="F:cysteine-type endopeptidase activity"/>
    <property type="evidence" value="ECO:0000318"/>
    <property type="project" value="GO_Central"/>
</dbReference>
<evidence type="ECO:0000256" key="3">
    <source>
        <dbReference type="ARBA" id="ARBA00022729"/>
    </source>
</evidence>
<feature type="domain" description="Peptidase C1A papain C-terminal" evidence="8">
    <location>
        <begin position="207"/>
        <end position="414"/>
    </location>
</feature>
<dbReference type="InterPro" id="IPR013128">
    <property type="entry name" value="Peptidase_C1A"/>
</dbReference>
<name>A0A059CDW0_EUCGR</name>
<evidence type="ECO:0000256" key="1">
    <source>
        <dbReference type="ARBA" id="ARBA00008455"/>
    </source>
</evidence>
<evidence type="ECO:0000313" key="10">
    <source>
        <dbReference type="EMBL" id="KCW76125.1"/>
    </source>
</evidence>
<evidence type="ECO:0000259" key="8">
    <source>
        <dbReference type="SMART" id="SM00645"/>
    </source>
</evidence>
<evidence type="ECO:0000256" key="2">
    <source>
        <dbReference type="ARBA" id="ARBA00022670"/>
    </source>
</evidence>
<dbReference type="SUPFAM" id="SSF54001">
    <property type="entry name" value="Cysteine proteinases"/>
    <property type="match status" value="1"/>
</dbReference>
<dbReference type="Gramene" id="KCW76125">
    <property type="protein sequence ID" value="KCW76125"/>
    <property type="gene ID" value="EUGRSUZ_D00501"/>
</dbReference>
<dbReference type="Gene3D" id="3.90.70.10">
    <property type="entry name" value="Cysteine proteinases"/>
    <property type="match status" value="1"/>
</dbReference>
<sequence length="415" mass="45155">MTMLNGSILITHQSMTTRVTSIAPVHKGGGEGPLKHYRERVRVTTVEQHFVYKNPTHPFGVRRAQTESYNSPSHSNCVLDSTQSTTMAKQNQFSFLTSAALLVIIVSVSETLCRPFEEEQLLKQHEEWMAIHGRVYKGTDEKAKRYEIFKENVKRINAFNNGKDVGYKLAVNKFADLTNEEFRASYTGYKRRPTRVLSSGQKKTVQKAVTPVKDQGGCGSCWAFSAVAAMEGITMIKKRKLVPLSVQELVDCDDNDEGFGGGLVDSAFKFIVSNGGLTTEANYPYQGNKGTCNTAKAANPAASITGYQDVPANNEKALLQAVANQPVSVAIEGGGFDFQFYSTGVFTGSCGTDIDHAVTAVGYGKTSGSGGTKYWLMKNSWGTGWGEKGYMRIQKDVSSKAGLCGLATEASYPTA</sequence>
<accession>A0A059CDW0</accession>
<evidence type="ECO:0000256" key="6">
    <source>
        <dbReference type="ARBA" id="ARBA00023145"/>
    </source>
</evidence>
<dbReference type="Pfam" id="PF00112">
    <property type="entry name" value="Peptidase_C1"/>
    <property type="match status" value="1"/>
</dbReference>
<dbReference type="GO" id="GO:0005764">
    <property type="term" value="C:lysosome"/>
    <property type="evidence" value="ECO:0000318"/>
    <property type="project" value="GO_Central"/>
</dbReference>
<dbReference type="Pfam" id="PF08246">
    <property type="entry name" value="Inhibitor_I29"/>
    <property type="match status" value="1"/>
</dbReference>
<keyword evidence="2" id="KW-0645">Protease</keyword>
<dbReference type="InterPro" id="IPR039417">
    <property type="entry name" value="Peptidase_C1A_papain-like"/>
</dbReference>
<dbReference type="InterPro" id="IPR025661">
    <property type="entry name" value="Pept_asp_AS"/>
</dbReference>
<evidence type="ECO:0000256" key="7">
    <source>
        <dbReference type="ARBA" id="ARBA00023157"/>
    </source>
</evidence>
<dbReference type="FunFam" id="3.90.70.10:FF:000023">
    <property type="entry name" value="Senescence-specific cysteine protease SAG39"/>
    <property type="match status" value="1"/>
</dbReference>
<dbReference type="GO" id="GO:0005615">
    <property type="term" value="C:extracellular space"/>
    <property type="evidence" value="ECO:0000318"/>
    <property type="project" value="GO_Central"/>
</dbReference>
<dbReference type="PROSITE" id="PS00640">
    <property type="entry name" value="THIOL_PROTEASE_ASN"/>
    <property type="match status" value="1"/>
</dbReference>
<dbReference type="SMART" id="SM00848">
    <property type="entry name" value="Inhibitor_I29"/>
    <property type="match status" value="1"/>
</dbReference>
<keyword evidence="3" id="KW-0732">Signal</keyword>
<keyword evidence="4" id="KW-0378">Hydrolase</keyword>
<keyword evidence="5" id="KW-0788">Thiol protease</keyword>
<comment type="similarity">
    <text evidence="1">Belongs to the peptidase C1 family.</text>
</comment>
<dbReference type="GO" id="GO:0051603">
    <property type="term" value="P:proteolysis involved in protein catabolic process"/>
    <property type="evidence" value="ECO:0000318"/>
    <property type="project" value="GO_Central"/>
</dbReference>
<dbReference type="CDD" id="cd02248">
    <property type="entry name" value="Peptidase_C1A"/>
    <property type="match status" value="1"/>
</dbReference>
<dbReference type="PROSITE" id="PS00139">
    <property type="entry name" value="THIOL_PROTEASE_CYS"/>
    <property type="match status" value="1"/>
</dbReference>
<dbReference type="EMBL" id="KK198756">
    <property type="protein sequence ID" value="KCW76125.1"/>
    <property type="molecule type" value="Genomic_DNA"/>
</dbReference>
<evidence type="ECO:0000256" key="4">
    <source>
        <dbReference type="ARBA" id="ARBA00022801"/>
    </source>
</evidence>
<dbReference type="FunCoup" id="A0A059CDW0">
    <property type="interactions" value="212"/>
</dbReference>
<dbReference type="PRINTS" id="PR00705">
    <property type="entry name" value="PAPAIN"/>
</dbReference>
<dbReference type="InParanoid" id="A0A059CDW0"/>
<dbReference type="MEROPS" id="C01.104"/>